<gene>
    <name evidence="2" type="ORF">Pcinc_001583</name>
</gene>
<protein>
    <submittedName>
        <fullName evidence="2">Uncharacterized protein</fullName>
    </submittedName>
</protein>
<keyword evidence="1" id="KW-0812">Transmembrane</keyword>
<dbReference type="Proteomes" id="UP001286313">
    <property type="component" value="Unassembled WGS sequence"/>
</dbReference>
<sequence length="109" mass="11294">MAGEGWRRSVFTALLNHPVLPDAVLMTAWGEEGAGVGAGGVFKLAGSQLFSAGSLVLLLYLSASVLWFSALSATPSFYIPKPVCSSWKHIVVQLTALFPCLAIGSGVAG</sequence>
<evidence type="ECO:0000313" key="3">
    <source>
        <dbReference type="Proteomes" id="UP001286313"/>
    </source>
</evidence>
<feature type="transmembrane region" description="Helical" evidence="1">
    <location>
        <begin position="49"/>
        <end position="70"/>
    </location>
</feature>
<accession>A0AAE1L4E7</accession>
<evidence type="ECO:0000256" key="1">
    <source>
        <dbReference type="SAM" id="Phobius"/>
    </source>
</evidence>
<name>A0AAE1L4E7_PETCI</name>
<dbReference type="EMBL" id="JAWQEG010000101">
    <property type="protein sequence ID" value="KAK3894667.1"/>
    <property type="molecule type" value="Genomic_DNA"/>
</dbReference>
<organism evidence="2 3">
    <name type="scientific">Petrolisthes cinctipes</name>
    <name type="common">Flat porcelain crab</name>
    <dbReference type="NCBI Taxonomy" id="88211"/>
    <lineage>
        <taxon>Eukaryota</taxon>
        <taxon>Metazoa</taxon>
        <taxon>Ecdysozoa</taxon>
        <taxon>Arthropoda</taxon>
        <taxon>Crustacea</taxon>
        <taxon>Multicrustacea</taxon>
        <taxon>Malacostraca</taxon>
        <taxon>Eumalacostraca</taxon>
        <taxon>Eucarida</taxon>
        <taxon>Decapoda</taxon>
        <taxon>Pleocyemata</taxon>
        <taxon>Anomura</taxon>
        <taxon>Galatheoidea</taxon>
        <taxon>Porcellanidae</taxon>
        <taxon>Petrolisthes</taxon>
    </lineage>
</organism>
<proteinExistence type="predicted"/>
<keyword evidence="1" id="KW-0472">Membrane</keyword>
<evidence type="ECO:0000313" key="2">
    <source>
        <dbReference type="EMBL" id="KAK3894667.1"/>
    </source>
</evidence>
<keyword evidence="3" id="KW-1185">Reference proteome</keyword>
<comment type="caution">
    <text evidence="2">The sequence shown here is derived from an EMBL/GenBank/DDBJ whole genome shotgun (WGS) entry which is preliminary data.</text>
</comment>
<keyword evidence="1" id="KW-1133">Transmembrane helix</keyword>
<dbReference type="AlphaFoldDB" id="A0AAE1L4E7"/>
<reference evidence="2" key="1">
    <citation type="submission" date="2023-10" db="EMBL/GenBank/DDBJ databases">
        <title>Genome assemblies of two species of porcelain crab, Petrolisthes cinctipes and Petrolisthes manimaculis (Anomura: Porcellanidae).</title>
        <authorList>
            <person name="Angst P."/>
        </authorList>
    </citation>
    <scope>NUCLEOTIDE SEQUENCE</scope>
    <source>
        <strain evidence="2">PB745_01</strain>
        <tissue evidence="2">Gill</tissue>
    </source>
</reference>
<feature type="transmembrane region" description="Helical" evidence="1">
    <location>
        <begin position="90"/>
        <end position="108"/>
    </location>
</feature>